<evidence type="ECO:0000256" key="1">
    <source>
        <dbReference type="ARBA" id="ARBA00022536"/>
    </source>
</evidence>
<keyword evidence="4" id="KW-1133">Transmembrane helix</keyword>
<accession>A0A060YH49</accession>
<dbReference type="Proteomes" id="UP000193380">
    <property type="component" value="Unassembled WGS sequence"/>
</dbReference>
<dbReference type="PANTHER" id="PTHR11219">
    <property type="entry name" value="TENEURIN AND N-ACETYLGLUCOSAMINE-1-PHOSPHODIESTER ALPHA-N-ACETYLGLUCOSAMINIDASE"/>
    <property type="match status" value="1"/>
</dbReference>
<dbReference type="GO" id="GO:0043005">
    <property type="term" value="C:neuron projection"/>
    <property type="evidence" value="ECO:0007669"/>
    <property type="project" value="TreeGrafter"/>
</dbReference>
<dbReference type="PANTHER" id="PTHR11219:SF7">
    <property type="entry name" value="TENEURIN-1"/>
    <property type="match status" value="1"/>
</dbReference>
<dbReference type="EMBL" id="FR908921">
    <property type="protein sequence ID" value="CDQ88739.1"/>
    <property type="molecule type" value="Genomic_DNA"/>
</dbReference>
<evidence type="ECO:0000256" key="3">
    <source>
        <dbReference type="ARBA" id="ARBA00023157"/>
    </source>
</evidence>
<keyword evidence="2" id="KW-0677">Repeat</keyword>
<dbReference type="InterPro" id="IPR009471">
    <property type="entry name" value="Ten_N"/>
</dbReference>
<dbReference type="Pfam" id="PF06484">
    <property type="entry name" value="Ten_N"/>
    <property type="match status" value="1"/>
</dbReference>
<reference evidence="6" key="1">
    <citation type="journal article" date="2014" name="Nat. Commun.">
        <title>The rainbow trout genome provides novel insights into evolution after whole-genome duplication in vertebrates.</title>
        <authorList>
            <person name="Berthelot C."/>
            <person name="Brunet F."/>
            <person name="Chalopin D."/>
            <person name="Juanchich A."/>
            <person name="Bernard M."/>
            <person name="Noel B."/>
            <person name="Bento P."/>
            <person name="Da Silva C."/>
            <person name="Labadie K."/>
            <person name="Alberti A."/>
            <person name="Aury J.M."/>
            <person name="Louis A."/>
            <person name="Dehais P."/>
            <person name="Bardou P."/>
            <person name="Montfort J."/>
            <person name="Klopp C."/>
            <person name="Cabau C."/>
            <person name="Gaspin C."/>
            <person name="Thorgaard G.H."/>
            <person name="Boussaha M."/>
            <person name="Quillet E."/>
            <person name="Guyomard R."/>
            <person name="Galiana D."/>
            <person name="Bobe J."/>
            <person name="Volff J.N."/>
            <person name="Genet C."/>
            <person name="Wincker P."/>
            <person name="Jaillon O."/>
            <person name="Roest Crollius H."/>
            <person name="Guiguen Y."/>
        </authorList>
    </citation>
    <scope>NUCLEOTIDE SEQUENCE [LARGE SCALE GENOMIC DNA]</scope>
</reference>
<keyword evidence="3" id="KW-1015">Disulfide bond</keyword>
<sequence>MFEQYYVIVGNVLCCVYSHQCQPLVLLGCRHFLFKHGSGSSALFSAASQNYPLTSNTVYSPPPRPLPRSTFSRPMFTFNKPYKCCNWKCTALSATAITVTLALLLTYVIAVHLFGLTWHLQPVDGQLYENGLSKLNRDSESIDITFTPFGLPGLNNTNKDKELFHRGKAIDRGEVDIGTEVIQAIPPGLFWRFHITIHHPKYVKFNVSLARDALLGIYGRRNIPPTHTQFDFVKLLDGKQLIRQEVQTVAEDSNASPRNLILASLQEMGFIEYMDAGTWYLAFYNDGKKMEQVLVLSTAIGNWLLLV</sequence>
<evidence type="ECO:0000259" key="5">
    <source>
        <dbReference type="PROSITE" id="PS51361"/>
    </source>
</evidence>
<dbReference type="InterPro" id="IPR057629">
    <property type="entry name" value="Teneurin1-4_GBD"/>
</dbReference>
<protein>
    <recommendedName>
        <fullName evidence="5">Teneurin N-terminal domain-containing protein</fullName>
    </recommendedName>
</protein>
<gene>
    <name evidence="6" type="ORF">GSONMT00045035001</name>
</gene>
<evidence type="ECO:0000313" key="6">
    <source>
        <dbReference type="EMBL" id="CDQ88739.1"/>
    </source>
</evidence>
<dbReference type="InterPro" id="IPR051216">
    <property type="entry name" value="Teneurin"/>
</dbReference>
<keyword evidence="4" id="KW-0812">Transmembrane</keyword>
<evidence type="ECO:0000256" key="2">
    <source>
        <dbReference type="ARBA" id="ARBA00022737"/>
    </source>
</evidence>
<organism evidence="6 7">
    <name type="scientific">Oncorhynchus mykiss</name>
    <name type="common">Rainbow trout</name>
    <name type="synonym">Salmo gairdneri</name>
    <dbReference type="NCBI Taxonomy" id="8022"/>
    <lineage>
        <taxon>Eukaryota</taxon>
        <taxon>Metazoa</taxon>
        <taxon>Chordata</taxon>
        <taxon>Craniata</taxon>
        <taxon>Vertebrata</taxon>
        <taxon>Euteleostomi</taxon>
        <taxon>Actinopterygii</taxon>
        <taxon>Neopterygii</taxon>
        <taxon>Teleostei</taxon>
        <taxon>Protacanthopterygii</taxon>
        <taxon>Salmoniformes</taxon>
        <taxon>Salmonidae</taxon>
        <taxon>Salmoninae</taxon>
        <taxon>Oncorhynchus</taxon>
    </lineage>
</organism>
<dbReference type="GO" id="GO:0007157">
    <property type="term" value="P:heterophilic cell-cell adhesion via plasma membrane cell adhesion molecules"/>
    <property type="evidence" value="ECO:0007669"/>
    <property type="project" value="TreeGrafter"/>
</dbReference>
<dbReference type="GO" id="GO:0048666">
    <property type="term" value="P:neuron development"/>
    <property type="evidence" value="ECO:0007669"/>
    <property type="project" value="TreeGrafter"/>
</dbReference>
<proteinExistence type="predicted"/>
<feature type="transmembrane region" description="Helical" evidence="4">
    <location>
        <begin position="91"/>
        <end position="114"/>
    </location>
</feature>
<dbReference type="PaxDb" id="8022-A0A060YH49"/>
<feature type="domain" description="Teneurin N-terminal" evidence="5">
    <location>
        <begin position="30"/>
        <end position="89"/>
    </location>
</feature>
<name>A0A060YH49_ONCMY</name>
<dbReference type="PROSITE" id="PS51361">
    <property type="entry name" value="TENEURIN_N"/>
    <property type="match status" value="1"/>
</dbReference>
<dbReference type="Pfam" id="PF23093">
    <property type="entry name" value="GBD_Tenm3"/>
    <property type="match status" value="1"/>
</dbReference>
<dbReference type="GO" id="GO:0007165">
    <property type="term" value="P:signal transduction"/>
    <property type="evidence" value="ECO:0007669"/>
    <property type="project" value="InterPro"/>
</dbReference>
<evidence type="ECO:0000256" key="4">
    <source>
        <dbReference type="SAM" id="Phobius"/>
    </source>
</evidence>
<reference evidence="6" key="2">
    <citation type="submission" date="2014-03" db="EMBL/GenBank/DDBJ databases">
        <authorList>
            <person name="Genoscope - CEA"/>
        </authorList>
    </citation>
    <scope>NUCLEOTIDE SEQUENCE</scope>
</reference>
<keyword evidence="1" id="KW-0245">EGF-like domain</keyword>
<evidence type="ECO:0000313" key="7">
    <source>
        <dbReference type="Proteomes" id="UP000193380"/>
    </source>
</evidence>
<dbReference type="STRING" id="8022.A0A060YH49"/>
<dbReference type="AlphaFoldDB" id="A0A060YH49"/>
<dbReference type="GO" id="GO:0046982">
    <property type="term" value="F:protein heterodimerization activity"/>
    <property type="evidence" value="ECO:0007669"/>
    <property type="project" value="TreeGrafter"/>
</dbReference>
<dbReference type="GO" id="GO:0050839">
    <property type="term" value="F:cell adhesion molecule binding"/>
    <property type="evidence" value="ECO:0007669"/>
    <property type="project" value="TreeGrafter"/>
</dbReference>
<dbReference type="GO" id="GO:0016020">
    <property type="term" value="C:membrane"/>
    <property type="evidence" value="ECO:0007669"/>
    <property type="project" value="InterPro"/>
</dbReference>
<dbReference type="GO" id="GO:0042803">
    <property type="term" value="F:protein homodimerization activity"/>
    <property type="evidence" value="ECO:0007669"/>
    <property type="project" value="TreeGrafter"/>
</dbReference>
<keyword evidence="4" id="KW-0472">Membrane</keyword>